<name>A0A9D1DPB5_9FIRM</name>
<proteinExistence type="predicted"/>
<reference evidence="1" key="2">
    <citation type="journal article" date="2021" name="PeerJ">
        <title>Extensive microbial diversity within the chicken gut microbiome revealed by metagenomics and culture.</title>
        <authorList>
            <person name="Gilroy R."/>
            <person name="Ravi A."/>
            <person name="Getino M."/>
            <person name="Pursley I."/>
            <person name="Horton D.L."/>
            <person name="Alikhan N.F."/>
            <person name="Baker D."/>
            <person name="Gharbi K."/>
            <person name="Hall N."/>
            <person name="Watson M."/>
            <person name="Adriaenssens E.M."/>
            <person name="Foster-Nyarko E."/>
            <person name="Jarju S."/>
            <person name="Secka A."/>
            <person name="Antonio M."/>
            <person name="Oren A."/>
            <person name="Chaudhuri R.R."/>
            <person name="La Ragione R."/>
            <person name="Hildebrand F."/>
            <person name="Pallen M.J."/>
        </authorList>
    </citation>
    <scope>NUCLEOTIDE SEQUENCE</scope>
    <source>
        <strain evidence="1">ChiSjej1B19-7085</strain>
    </source>
</reference>
<sequence length="220" mass="24383">MSVYKNLPVLDLRKMSVEEARQIEKITNVAALLLPDDGDPELRSAIAAIPKKNVACVVPVPSQVPSVIHNGIYIGTKEDLSKDQILIVNGAGVISDCPAESRARFIVNGMMVRKKGTDLNILEINGLNVFFDFENVVTQLEGLEVDRDLLEFSENKTLFLSVDEMKISEDVSKELLLEKQPYFVSVAEIRCAKEISAYVRLHAQTMAGVEIFSGDENEDD</sequence>
<reference evidence="1" key="1">
    <citation type="submission" date="2020-10" db="EMBL/GenBank/DDBJ databases">
        <authorList>
            <person name="Gilroy R."/>
        </authorList>
    </citation>
    <scope>NUCLEOTIDE SEQUENCE</scope>
    <source>
        <strain evidence="1">ChiSjej1B19-7085</strain>
    </source>
</reference>
<evidence type="ECO:0000313" key="1">
    <source>
        <dbReference type="EMBL" id="HIR56553.1"/>
    </source>
</evidence>
<organism evidence="1 2">
    <name type="scientific">Candidatus Gallacutalibacter pullicola</name>
    <dbReference type="NCBI Taxonomy" id="2840830"/>
    <lineage>
        <taxon>Bacteria</taxon>
        <taxon>Bacillati</taxon>
        <taxon>Bacillota</taxon>
        <taxon>Clostridia</taxon>
        <taxon>Eubacteriales</taxon>
        <taxon>Candidatus Gallacutalibacter</taxon>
    </lineage>
</organism>
<accession>A0A9D1DPB5</accession>
<dbReference type="Proteomes" id="UP000886785">
    <property type="component" value="Unassembled WGS sequence"/>
</dbReference>
<gene>
    <name evidence="1" type="ORF">IAA54_02710</name>
</gene>
<dbReference type="EMBL" id="DVHF01000034">
    <property type="protein sequence ID" value="HIR56553.1"/>
    <property type="molecule type" value="Genomic_DNA"/>
</dbReference>
<protein>
    <submittedName>
        <fullName evidence="1">Uncharacterized protein</fullName>
    </submittedName>
</protein>
<dbReference type="AlphaFoldDB" id="A0A9D1DPB5"/>
<evidence type="ECO:0000313" key="2">
    <source>
        <dbReference type="Proteomes" id="UP000886785"/>
    </source>
</evidence>
<comment type="caution">
    <text evidence="1">The sequence shown here is derived from an EMBL/GenBank/DDBJ whole genome shotgun (WGS) entry which is preliminary data.</text>
</comment>